<feature type="chain" id="PRO_5039527572" evidence="1">
    <location>
        <begin position="26"/>
        <end position="209"/>
    </location>
</feature>
<feature type="signal peptide" evidence="1">
    <location>
        <begin position="1"/>
        <end position="25"/>
    </location>
</feature>
<sequence>MRKNFKAFISILLCFLMLFGEIVPAGLASAEVPAENYSILEVQNLSDSQEVDNFSPEKTVTEDVYAGQEELLQSPDNEIPGIKAVSYTMSASNVFTISGKVLLPEGKVAPSGGLTVRVYAKSSSKTTSVTVVVPDGKSSADYTAIVPDAAIYTVYYQTSDSDYVNTGYYSEGTTVRSSSAAEQISLTADEPVQSDINLILIAKKLFQEL</sequence>
<dbReference type="EMBL" id="BAVR01000021">
    <property type="protein sequence ID" value="GAE88564.1"/>
    <property type="molecule type" value="Genomic_DNA"/>
</dbReference>
<gene>
    <name evidence="2" type="ORF">JCM21531_2016</name>
</gene>
<dbReference type="STRING" id="1294263.JCM21531_2016"/>
<reference evidence="2" key="1">
    <citation type="journal article" date="2014" name="Genome Announc.">
        <title>Draft Genome Sequence of Clostridium straminisolvens Strain JCM 21531T, Isolated from a Cellulose-Degrading Bacterial Community.</title>
        <authorList>
            <person name="Yuki M."/>
            <person name="Oshima K."/>
            <person name="Suda W."/>
            <person name="Sakamoto M."/>
            <person name="Kitamura K."/>
            <person name="Iida T."/>
            <person name="Hattori M."/>
            <person name="Ohkuma M."/>
        </authorList>
    </citation>
    <scope>NUCLEOTIDE SEQUENCE [LARGE SCALE GENOMIC DNA]</scope>
    <source>
        <strain evidence="2">JCM 21531</strain>
    </source>
</reference>
<name>W4V748_9FIRM</name>
<dbReference type="Proteomes" id="UP000019109">
    <property type="component" value="Unassembled WGS sequence"/>
</dbReference>
<evidence type="ECO:0000313" key="3">
    <source>
        <dbReference type="Proteomes" id="UP000019109"/>
    </source>
</evidence>
<comment type="caution">
    <text evidence="2">The sequence shown here is derived from an EMBL/GenBank/DDBJ whole genome shotgun (WGS) entry which is preliminary data.</text>
</comment>
<proteinExistence type="predicted"/>
<accession>W4V748</accession>
<dbReference type="RefSeq" id="WP_243467367.1">
    <property type="nucleotide sequence ID" value="NZ_BAVR01000021.1"/>
</dbReference>
<dbReference type="AlphaFoldDB" id="W4V748"/>
<organism evidence="2 3">
    <name type="scientific">Acetivibrio straminisolvens JCM 21531</name>
    <dbReference type="NCBI Taxonomy" id="1294263"/>
    <lineage>
        <taxon>Bacteria</taxon>
        <taxon>Bacillati</taxon>
        <taxon>Bacillota</taxon>
        <taxon>Clostridia</taxon>
        <taxon>Eubacteriales</taxon>
        <taxon>Oscillospiraceae</taxon>
        <taxon>Acetivibrio</taxon>
    </lineage>
</organism>
<evidence type="ECO:0000313" key="2">
    <source>
        <dbReference type="EMBL" id="GAE88564.1"/>
    </source>
</evidence>
<keyword evidence="1" id="KW-0732">Signal</keyword>
<evidence type="ECO:0000256" key="1">
    <source>
        <dbReference type="SAM" id="SignalP"/>
    </source>
</evidence>
<protein>
    <submittedName>
        <fullName evidence="2">Uncharacterized protein</fullName>
    </submittedName>
</protein>
<keyword evidence="3" id="KW-1185">Reference proteome</keyword>